<proteinExistence type="predicted"/>
<reference evidence="1 2" key="1">
    <citation type="journal article" date="2011" name="J. Bacteriol.">
        <title>Complete genome sequence of the thermoacidophilic crenarchaeon Thermoproteus uzoniensis 768-20.</title>
        <authorList>
            <person name="Mardanov A.V."/>
            <person name="Gumerov V.M."/>
            <person name="Beletsky A.V."/>
            <person name="Prokofeva M.I."/>
            <person name="Bonch-Osmolovskaya E.A."/>
            <person name="Ravin N.V."/>
            <person name="Skryabin K.G."/>
        </authorList>
    </citation>
    <scope>NUCLEOTIDE SEQUENCE [LARGE SCALE GENOMIC DNA]</scope>
    <source>
        <strain evidence="1 2">768-20</strain>
    </source>
</reference>
<dbReference type="EMBL" id="CP002590">
    <property type="protein sequence ID" value="AEA13574.1"/>
    <property type="molecule type" value="Genomic_DNA"/>
</dbReference>
<organism evidence="1 2">
    <name type="scientific">Thermoproteus uzoniensis (strain 768-20)</name>
    <dbReference type="NCBI Taxonomy" id="999630"/>
    <lineage>
        <taxon>Archaea</taxon>
        <taxon>Thermoproteota</taxon>
        <taxon>Thermoprotei</taxon>
        <taxon>Thermoproteales</taxon>
        <taxon>Thermoproteaceae</taxon>
        <taxon>Thermoproteus</taxon>
    </lineage>
</organism>
<gene>
    <name evidence="1" type="ordered locus">TUZN_2117</name>
</gene>
<evidence type="ECO:0000313" key="2">
    <source>
        <dbReference type="Proteomes" id="UP000008138"/>
    </source>
</evidence>
<keyword evidence="2" id="KW-1185">Reference proteome</keyword>
<accession>F2L5M8</accession>
<dbReference type="AlphaFoldDB" id="F2L5M8"/>
<sequence>MSTAPAGQLAKRLRDVVDELEAAVEDGDCKLVEEALDELRSIIDELEEQGA</sequence>
<dbReference type="STRING" id="999630.TUZN_2117"/>
<name>F2L5M8_THEU7</name>
<dbReference type="RefSeq" id="WP_013680909.1">
    <property type="nucleotide sequence ID" value="NC_015315.1"/>
</dbReference>
<dbReference type="GeneID" id="59388401"/>
<dbReference type="eggNOG" id="arCOG06979">
    <property type="taxonomic scope" value="Archaea"/>
</dbReference>
<dbReference type="HOGENOM" id="CLU_208835_0_0_2"/>
<dbReference type="KEGG" id="tuz:TUZN_2117"/>
<evidence type="ECO:0000313" key="1">
    <source>
        <dbReference type="EMBL" id="AEA13574.1"/>
    </source>
</evidence>
<protein>
    <submittedName>
        <fullName evidence="1">Uncharacterized protein</fullName>
    </submittedName>
</protein>
<dbReference type="Proteomes" id="UP000008138">
    <property type="component" value="Chromosome"/>
</dbReference>
<reference key="2">
    <citation type="submission" date="2011-03" db="EMBL/GenBank/DDBJ databases">
        <title>Complete genome sequence of the thermoacidophilic crenarchaeon Thermoproteus uzoniensis 768-20.</title>
        <authorList>
            <person name="Mardanov A.V."/>
            <person name="Gumerov V.M."/>
            <person name="Beletsky A.V."/>
            <person name="Prokofeva M.I."/>
            <person name="Bonch-Osmolovskaya E.A."/>
            <person name="Ravin N.V."/>
            <person name="Skryabin K.G."/>
        </authorList>
    </citation>
    <scope>NUCLEOTIDE SEQUENCE</scope>
    <source>
        <strain>768-20</strain>
    </source>
</reference>